<keyword evidence="3" id="KW-1185">Reference proteome</keyword>
<evidence type="ECO:0000256" key="1">
    <source>
        <dbReference type="SAM" id="MobiDB-lite"/>
    </source>
</evidence>
<organism evidence="2 3">
    <name type="scientific">Planotetraspora kaengkrachanensis</name>
    <dbReference type="NCBI Taxonomy" id="575193"/>
    <lineage>
        <taxon>Bacteria</taxon>
        <taxon>Bacillati</taxon>
        <taxon>Actinomycetota</taxon>
        <taxon>Actinomycetes</taxon>
        <taxon>Streptosporangiales</taxon>
        <taxon>Streptosporangiaceae</taxon>
        <taxon>Planotetraspora</taxon>
    </lineage>
</organism>
<dbReference type="Proteomes" id="UP000630097">
    <property type="component" value="Unassembled WGS sequence"/>
</dbReference>
<evidence type="ECO:0000313" key="3">
    <source>
        <dbReference type="Proteomes" id="UP000630097"/>
    </source>
</evidence>
<name>A0A8J3LSQ5_9ACTN</name>
<sequence>MSRWATDHAETPWGSAGQMNQTARGAPPIIGPESSEEGFTLAPGSHAWATMPPKILGRVFPPLSGSG</sequence>
<comment type="caution">
    <text evidence="2">The sequence shown here is derived from an EMBL/GenBank/DDBJ whole genome shotgun (WGS) entry which is preliminary data.</text>
</comment>
<reference evidence="2 3" key="1">
    <citation type="submission" date="2021-01" db="EMBL/GenBank/DDBJ databases">
        <title>Whole genome shotgun sequence of Planotetraspora kaengkrachanensis NBRC 104272.</title>
        <authorList>
            <person name="Komaki H."/>
            <person name="Tamura T."/>
        </authorList>
    </citation>
    <scope>NUCLEOTIDE SEQUENCE [LARGE SCALE GENOMIC DNA]</scope>
    <source>
        <strain evidence="2 3">NBRC 104272</strain>
    </source>
</reference>
<proteinExistence type="predicted"/>
<accession>A0A8J3LSQ5</accession>
<dbReference type="EMBL" id="BONV01000003">
    <property type="protein sequence ID" value="GIG78072.1"/>
    <property type="molecule type" value="Genomic_DNA"/>
</dbReference>
<feature type="region of interest" description="Disordered" evidence="1">
    <location>
        <begin position="1"/>
        <end position="47"/>
    </location>
</feature>
<gene>
    <name evidence="2" type="ORF">Pka01_11990</name>
</gene>
<dbReference type="AlphaFoldDB" id="A0A8J3LSQ5"/>
<feature type="compositionally biased region" description="Basic and acidic residues" evidence="1">
    <location>
        <begin position="1"/>
        <end position="10"/>
    </location>
</feature>
<evidence type="ECO:0000313" key="2">
    <source>
        <dbReference type="EMBL" id="GIG78072.1"/>
    </source>
</evidence>
<protein>
    <submittedName>
        <fullName evidence="2">Uncharacterized protein</fullName>
    </submittedName>
</protein>